<reference key="2">
    <citation type="submission" date="2011-10" db="EMBL/GenBank/DDBJ databases">
        <title>The genome and transcriptome sequence of Clonorchis sinensis provide insights into the carcinogenic liver fluke.</title>
        <authorList>
            <person name="Wang X."/>
            <person name="Huang Y."/>
            <person name="Chen W."/>
            <person name="Liu H."/>
            <person name="Guo L."/>
            <person name="Chen Y."/>
            <person name="Luo F."/>
            <person name="Zhou W."/>
            <person name="Sun J."/>
            <person name="Mao Q."/>
            <person name="Liang P."/>
            <person name="Zhou C."/>
            <person name="Tian Y."/>
            <person name="Men J."/>
            <person name="Lv X."/>
            <person name="Huang L."/>
            <person name="Zhou J."/>
            <person name="Hu Y."/>
            <person name="Li R."/>
            <person name="Zhang F."/>
            <person name="Lei H."/>
            <person name="Li X."/>
            <person name="Hu X."/>
            <person name="Liang C."/>
            <person name="Xu J."/>
            <person name="Wu Z."/>
            <person name="Yu X."/>
        </authorList>
    </citation>
    <scope>NUCLEOTIDE SEQUENCE</scope>
    <source>
        <strain>Henan</strain>
    </source>
</reference>
<dbReference type="GO" id="GO:0006511">
    <property type="term" value="P:ubiquitin-dependent protein catabolic process"/>
    <property type="evidence" value="ECO:0007669"/>
    <property type="project" value="InterPro"/>
</dbReference>
<dbReference type="InterPro" id="IPR016073">
    <property type="entry name" value="Skp1_comp_POZ"/>
</dbReference>
<sequence>MSTIKFASSDGEIFDVDVAIARQSVTIKTMLDGEFHISSSQNVQLTVLTTKQFSPWFPA</sequence>
<name>G7YI04_CLOSI</name>
<organism evidence="2 3">
    <name type="scientific">Clonorchis sinensis</name>
    <name type="common">Chinese liver fluke</name>
    <dbReference type="NCBI Taxonomy" id="79923"/>
    <lineage>
        <taxon>Eukaryota</taxon>
        <taxon>Metazoa</taxon>
        <taxon>Spiralia</taxon>
        <taxon>Lophotrochozoa</taxon>
        <taxon>Platyhelminthes</taxon>
        <taxon>Trematoda</taxon>
        <taxon>Digenea</taxon>
        <taxon>Opisthorchiida</taxon>
        <taxon>Opisthorchiata</taxon>
        <taxon>Opisthorchiidae</taxon>
        <taxon>Clonorchis</taxon>
    </lineage>
</organism>
<protein>
    <submittedName>
        <fullName evidence="2">S-phase kinase-associated protein 1</fullName>
    </submittedName>
</protein>
<proteinExistence type="predicted"/>
<dbReference type="Proteomes" id="UP000008909">
    <property type="component" value="Unassembled WGS sequence"/>
</dbReference>
<dbReference type="Pfam" id="PF03931">
    <property type="entry name" value="Skp1_POZ"/>
    <property type="match status" value="1"/>
</dbReference>
<keyword evidence="2" id="KW-0418">Kinase</keyword>
<feature type="domain" description="SKP1 component POZ" evidence="1">
    <location>
        <begin position="3"/>
        <end position="48"/>
    </location>
</feature>
<dbReference type="GO" id="GO:0016301">
    <property type="term" value="F:kinase activity"/>
    <property type="evidence" value="ECO:0007669"/>
    <property type="project" value="UniProtKB-KW"/>
</dbReference>
<dbReference type="AlphaFoldDB" id="G7YI04"/>
<evidence type="ECO:0000313" key="2">
    <source>
        <dbReference type="EMBL" id="GAA52587.1"/>
    </source>
</evidence>
<evidence type="ECO:0000259" key="1">
    <source>
        <dbReference type="Pfam" id="PF03931"/>
    </source>
</evidence>
<evidence type="ECO:0000313" key="3">
    <source>
        <dbReference type="Proteomes" id="UP000008909"/>
    </source>
</evidence>
<reference evidence="2" key="1">
    <citation type="journal article" date="2011" name="Genome Biol.">
        <title>The draft genome of the carcinogenic human liver fluke Clonorchis sinensis.</title>
        <authorList>
            <person name="Wang X."/>
            <person name="Chen W."/>
            <person name="Huang Y."/>
            <person name="Sun J."/>
            <person name="Men J."/>
            <person name="Liu H."/>
            <person name="Luo F."/>
            <person name="Guo L."/>
            <person name="Lv X."/>
            <person name="Deng C."/>
            <person name="Zhou C."/>
            <person name="Fan Y."/>
            <person name="Li X."/>
            <person name="Huang L."/>
            <person name="Hu Y."/>
            <person name="Liang C."/>
            <person name="Hu X."/>
            <person name="Xu J."/>
            <person name="Yu X."/>
        </authorList>
    </citation>
    <scope>NUCLEOTIDE SEQUENCE [LARGE SCALE GENOMIC DNA]</scope>
    <source>
        <strain evidence="2">Henan</strain>
    </source>
</reference>
<accession>G7YI04</accession>
<keyword evidence="2" id="KW-0808">Transferase</keyword>
<dbReference type="SUPFAM" id="SSF54695">
    <property type="entry name" value="POZ domain"/>
    <property type="match status" value="1"/>
</dbReference>
<dbReference type="InterPro" id="IPR011333">
    <property type="entry name" value="SKP1/BTB/POZ_sf"/>
</dbReference>
<keyword evidence="3" id="KW-1185">Reference proteome</keyword>
<dbReference type="Gene3D" id="3.30.710.10">
    <property type="entry name" value="Potassium Channel Kv1.1, Chain A"/>
    <property type="match status" value="1"/>
</dbReference>
<gene>
    <name evidence="2" type="ORF">CLF_108400</name>
</gene>
<dbReference type="EMBL" id="DF143318">
    <property type="protein sequence ID" value="GAA52587.1"/>
    <property type="molecule type" value="Genomic_DNA"/>
</dbReference>